<evidence type="ECO:0000256" key="4">
    <source>
        <dbReference type="ARBA" id="ARBA00022989"/>
    </source>
</evidence>
<feature type="transmembrane region" description="Helical" evidence="7">
    <location>
        <begin position="44"/>
        <end position="62"/>
    </location>
</feature>
<comment type="subcellular location">
    <subcellularLocation>
        <location evidence="1">Membrane</location>
        <topology evidence="1">Multi-pass membrane protein</topology>
    </subcellularLocation>
</comment>
<feature type="transmembrane region" description="Helical" evidence="7">
    <location>
        <begin position="276"/>
        <end position="295"/>
    </location>
</feature>
<feature type="transmembrane region" description="Helical" evidence="7">
    <location>
        <begin position="407"/>
        <end position="432"/>
    </location>
</feature>
<sequence>MSSRNPKLAPPEDDFVHSESVDTPYKQEINFENLPAGYYRSKNFLGSLMAVCLMALSLYLGFTLPVNSLTAINAELGPDPNYNMISTVSTLLAGVGILPVGRLGDILGRRYFLIGGQLLGLVGASICATAKDIPTVVGGSVLTGLAASVQLTFTFVIAELVPNKLRPVVNSGIFITTIPFGAFGGLIAQLFIANTNKGWRWSYYLSIICCGLSTLLFIVFYFPPGWDEKQHGKSRLSELKDFDYMGFVLYSAGFILIFLGLSWGGGSYSWSSAHTVTPFVVGFVTLAAFVLYEIFGNLSQPLVPMSLLKSRGYNAAVCAALVGNMVFFSMSLLWPQLVAALFTKDPIKIGWLSISTSTGVIIGEIVAGILMKPLGHTKCQLIASTVLVTTFSGALAATNQYRQSYGLAFTAIGGFAVGYLESITIVMCPLYCKSEDIGLASGFLGSTKQICGTIATSIYIAVLHSRVAVNLPRDVSAAALNAGLPKSSISDFFDAFSVYNSSAIERVPGVTNRVIVAATDASKTAYSQSFRTVFLVSITFGCLSTIAALLSVSVDDKLDNAVAARLLGTHSSQETINNDQEK</sequence>
<proteinExistence type="predicted"/>
<feature type="transmembrane region" description="Helical" evidence="7">
    <location>
        <begin position="173"/>
        <end position="192"/>
    </location>
</feature>
<keyword evidence="4 7" id="KW-1133">Transmembrane helix</keyword>
<dbReference type="Pfam" id="PF06609">
    <property type="entry name" value="TRI12"/>
    <property type="match status" value="1"/>
</dbReference>
<dbReference type="OrthoDB" id="2587356at2759"/>
<dbReference type="AlphaFoldDB" id="A0A1V6U1J2"/>
<evidence type="ECO:0000313" key="10">
    <source>
        <dbReference type="Proteomes" id="UP000191285"/>
    </source>
</evidence>
<dbReference type="InterPro" id="IPR036259">
    <property type="entry name" value="MFS_trans_sf"/>
</dbReference>
<dbReference type="Gene3D" id="1.20.1250.20">
    <property type="entry name" value="MFS general substrate transporter like domains"/>
    <property type="match status" value="2"/>
</dbReference>
<feature type="transmembrane region" description="Helical" evidence="7">
    <location>
        <begin position="244"/>
        <end position="264"/>
    </location>
</feature>
<keyword evidence="2" id="KW-0813">Transport</keyword>
<feature type="transmembrane region" description="Helical" evidence="7">
    <location>
        <begin position="316"/>
        <end position="337"/>
    </location>
</feature>
<keyword evidence="3 7" id="KW-0812">Transmembrane</keyword>
<dbReference type="GO" id="GO:0022857">
    <property type="term" value="F:transmembrane transporter activity"/>
    <property type="evidence" value="ECO:0007669"/>
    <property type="project" value="InterPro"/>
</dbReference>
<gene>
    <name evidence="9" type="ORF">PENSTE_c001G00638</name>
</gene>
<feature type="transmembrane region" description="Helical" evidence="7">
    <location>
        <begin position="532"/>
        <end position="552"/>
    </location>
</feature>
<reference evidence="10" key="1">
    <citation type="journal article" date="2017" name="Nat. Microbiol.">
        <title>Global analysis of biosynthetic gene clusters reveals vast potential of secondary metabolite production in Penicillium species.</title>
        <authorList>
            <person name="Nielsen J.C."/>
            <person name="Grijseels S."/>
            <person name="Prigent S."/>
            <person name="Ji B."/>
            <person name="Dainat J."/>
            <person name="Nielsen K.F."/>
            <person name="Frisvad J.C."/>
            <person name="Workman M."/>
            <person name="Nielsen J."/>
        </authorList>
    </citation>
    <scope>NUCLEOTIDE SEQUENCE [LARGE SCALE GENOMIC DNA]</scope>
    <source>
        <strain evidence="10">IBT 24891</strain>
    </source>
</reference>
<dbReference type="InterPro" id="IPR020846">
    <property type="entry name" value="MFS_dom"/>
</dbReference>
<dbReference type="CDD" id="cd06179">
    <property type="entry name" value="MFS_TRI12_like"/>
    <property type="match status" value="1"/>
</dbReference>
<evidence type="ECO:0000259" key="8">
    <source>
        <dbReference type="PROSITE" id="PS50850"/>
    </source>
</evidence>
<evidence type="ECO:0000256" key="7">
    <source>
        <dbReference type="SAM" id="Phobius"/>
    </source>
</evidence>
<name>A0A1V6U1J2_9EURO</name>
<dbReference type="GO" id="GO:0005886">
    <property type="term" value="C:plasma membrane"/>
    <property type="evidence" value="ECO:0007669"/>
    <property type="project" value="TreeGrafter"/>
</dbReference>
<dbReference type="PROSITE" id="PS50850">
    <property type="entry name" value="MFS"/>
    <property type="match status" value="1"/>
</dbReference>
<feature type="transmembrane region" description="Helical" evidence="7">
    <location>
        <begin position="349"/>
        <end position="369"/>
    </location>
</feature>
<dbReference type="Proteomes" id="UP000191285">
    <property type="component" value="Unassembled WGS sequence"/>
</dbReference>
<evidence type="ECO:0000256" key="2">
    <source>
        <dbReference type="ARBA" id="ARBA00022448"/>
    </source>
</evidence>
<dbReference type="SUPFAM" id="SSF103473">
    <property type="entry name" value="MFS general substrate transporter"/>
    <property type="match status" value="1"/>
</dbReference>
<dbReference type="PANTHER" id="PTHR23501:SF109">
    <property type="entry name" value="MAJOR FACILITATOR SUPERFAMILY (MFS) PROFILE DOMAIN-CONTAINING PROTEIN-RELATED"/>
    <property type="match status" value="1"/>
</dbReference>
<organism evidence="9 10">
    <name type="scientific">Penicillium steckii</name>
    <dbReference type="NCBI Taxonomy" id="303698"/>
    <lineage>
        <taxon>Eukaryota</taxon>
        <taxon>Fungi</taxon>
        <taxon>Dikarya</taxon>
        <taxon>Ascomycota</taxon>
        <taxon>Pezizomycotina</taxon>
        <taxon>Eurotiomycetes</taxon>
        <taxon>Eurotiomycetidae</taxon>
        <taxon>Eurotiales</taxon>
        <taxon>Aspergillaceae</taxon>
        <taxon>Penicillium</taxon>
    </lineage>
</organism>
<accession>A0A1V6U1J2</accession>
<feature type="domain" description="Major facilitator superfamily (MFS) profile" evidence="8">
    <location>
        <begin position="47"/>
        <end position="559"/>
    </location>
</feature>
<dbReference type="PANTHER" id="PTHR23501">
    <property type="entry name" value="MAJOR FACILITATOR SUPERFAMILY"/>
    <property type="match status" value="1"/>
</dbReference>
<feature type="transmembrane region" description="Helical" evidence="7">
    <location>
        <begin position="137"/>
        <end position="161"/>
    </location>
</feature>
<feature type="region of interest" description="Disordered" evidence="6">
    <location>
        <begin position="1"/>
        <end position="20"/>
    </location>
</feature>
<evidence type="ECO:0000313" key="9">
    <source>
        <dbReference type="EMBL" id="OQE32080.1"/>
    </source>
</evidence>
<protein>
    <recommendedName>
        <fullName evidence="8">Major facilitator superfamily (MFS) profile domain-containing protein</fullName>
    </recommendedName>
</protein>
<keyword evidence="10" id="KW-1185">Reference proteome</keyword>
<comment type="caution">
    <text evidence="9">The sequence shown here is derived from an EMBL/GenBank/DDBJ whole genome shotgun (WGS) entry which is preliminary data.</text>
</comment>
<evidence type="ECO:0000256" key="5">
    <source>
        <dbReference type="ARBA" id="ARBA00023136"/>
    </source>
</evidence>
<feature type="transmembrane region" description="Helical" evidence="7">
    <location>
        <begin position="82"/>
        <end position="100"/>
    </location>
</feature>
<dbReference type="InterPro" id="IPR053791">
    <property type="entry name" value="MFS_Tri12-like"/>
</dbReference>
<dbReference type="EMBL" id="MLKD01000001">
    <property type="protein sequence ID" value="OQE32080.1"/>
    <property type="molecule type" value="Genomic_DNA"/>
</dbReference>
<keyword evidence="5 7" id="KW-0472">Membrane</keyword>
<feature type="transmembrane region" description="Helical" evidence="7">
    <location>
        <begin position="204"/>
        <end position="223"/>
    </location>
</feature>
<evidence type="ECO:0000256" key="1">
    <source>
        <dbReference type="ARBA" id="ARBA00004141"/>
    </source>
</evidence>
<evidence type="ECO:0000256" key="3">
    <source>
        <dbReference type="ARBA" id="ARBA00022692"/>
    </source>
</evidence>
<feature type="transmembrane region" description="Helical" evidence="7">
    <location>
        <begin position="381"/>
        <end position="401"/>
    </location>
</feature>
<evidence type="ECO:0000256" key="6">
    <source>
        <dbReference type="SAM" id="MobiDB-lite"/>
    </source>
</evidence>
<dbReference type="InterPro" id="IPR010573">
    <property type="entry name" value="MFS_Str1/Tri12-like"/>
</dbReference>